<accession>A0A5N6GUX3</accession>
<reference evidence="2" key="1">
    <citation type="submission" date="2019-04" db="EMBL/GenBank/DDBJ databases">
        <title>Friends and foes A comparative genomics study of 23 Aspergillus species from section Flavi.</title>
        <authorList>
            <consortium name="DOE Joint Genome Institute"/>
            <person name="Kjaerbolling I."/>
            <person name="Vesth T."/>
            <person name="Frisvad J.C."/>
            <person name="Nybo J.L."/>
            <person name="Theobald S."/>
            <person name="Kildgaard S."/>
            <person name="Isbrandt T."/>
            <person name="Kuo A."/>
            <person name="Sato A."/>
            <person name="Lyhne E.K."/>
            <person name="Kogle M.E."/>
            <person name="Wiebenga A."/>
            <person name="Kun R.S."/>
            <person name="Lubbers R.J."/>
            <person name="Makela M.R."/>
            <person name="Barry K."/>
            <person name="Chovatia M."/>
            <person name="Clum A."/>
            <person name="Daum C."/>
            <person name="Haridas S."/>
            <person name="He G."/>
            <person name="LaButti K."/>
            <person name="Lipzen A."/>
            <person name="Mondo S."/>
            <person name="Riley R."/>
            <person name="Salamov A."/>
            <person name="Simmons B.A."/>
            <person name="Magnuson J.K."/>
            <person name="Henrissat B."/>
            <person name="Mortensen U.H."/>
            <person name="Larsen T.O."/>
            <person name="Devries R.P."/>
            <person name="Grigoriev I.V."/>
            <person name="Machida M."/>
            <person name="Baker S.E."/>
            <person name="Andersen M.R."/>
        </authorList>
    </citation>
    <scope>NUCLEOTIDE SEQUENCE [LARGE SCALE GENOMIC DNA]</scope>
    <source>
        <strain evidence="2">CBS 121.62</strain>
    </source>
</reference>
<name>A0A5N6GUX3_ASPFL</name>
<feature type="signal peptide" evidence="1">
    <location>
        <begin position="1"/>
        <end position="16"/>
    </location>
</feature>
<proteinExistence type="predicted"/>
<dbReference type="Proteomes" id="UP000325434">
    <property type="component" value="Unassembled WGS sequence"/>
</dbReference>
<feature type="chain" id="PRO_5024814371" evidence="1">
    <location>
        <begin position="17"/>
        <end position="73"/>
    </location>
</feature>
<dbReference type="AlphaFoldDB" id="A0A5N6GUX3"/>
<dbReference type="EMBL" id="ML734603">
    <property type="protein sequence ID" value="KAB8246171.1"/>
    <property type="molecule type" value="Genomic_DNA"/>
</dbReference>
<evidence type="ECO:0000313" key="2">
    <source>
        <dbReference type="EMBL" id="KAB8246171.1"/>
    </source>
</evidence>
<protein>
    <submittedName>
        <fullName evidence="2">Uncharacterized protein</fullName>
    </submittedName>
</protein>
<sequence length="73" mass="8121">MGKHLFMVRIILHTRALRLGGVGRYGAEEQKKPGKAQQQMLDWVNDELEADSSAAEFEVINHLTIIDSDGGLD</sequence>
<gene>
    <name evidence="2" type="ORF">BDV35DRAFT_354761</name>
</gene>
<organism evidence="2">
    <name type="scientific">Aspergillus flavus</name>
    <dbReference type="NCBI Taxonomy" id="5059"/>
    <lineage>
        <taxon>Eukaryota</taxon>
        <taxon>Fungi</taxon>
        <taxon>Dikarya</taxon>
        <taxon>Ascomycota</taxon>
        <taxon>Pezizomycotina</taxon>
        <taxon>Eurotiomycetes</taxon>
        <taxon>Eurotiomycetidae</taxon>
        <taxon>Eurotiales</taxon>
        <taxon>Aspergillaceae</taxon>
        <taxon>Aspergillus</taxon>
        <taxon>Aspergillus subgen. Circumdati</taxon>
    </lineage>
</organism>
<keyword evidence="1" id="KW-0732">Signal</keyword>
<evidence type="ECO:0000256" key="1">
    <source>
        <dbReference type="SAM" id="SignalP"/>
    </source>
</evidence>